<evidence type="ECO:0000256" key="2">
    <source>
        <dbReference type="ARBA" id="ARBA00008842"/>
    </source>
</evidence>
<dbReference type="EMBL" id="LHPF02000033">
    <property type="protein sequence ID" value="PSC68755.1"/>
    <property type="molecule type" value="Genomic_DNA"/>
</dbReference>
<dbReference type="PANTHER" id="PTHR10972">
    <property type="entry name" value="OXYSTEROL-BINDING PROTEIN-RELATED"/>
    <property type="match status" value="1"/>
</dbReference>
<feature type="domain" description="PH" evidence="7">
    <location>
        <begin position="119"/>
        <end position="270"/>
    </location>
</feature>
<dbReference type="GO" id="GO:0120009">
    <property type="term" value="P:intermembrane lipid transfer"/>
    <property type="evidence" value="ECO:0007669"/>
    <property type="project" value="UniProtKB-ARBA"/>
</dbReference>
<evidence type="ECO:0000256" key="6">
    <source>
        <dbReference type="SAM" id="MobiDB-lite"/>
    </source>
</evidence>
<dbReference type="Proteomes" id="UP000239649">
    <property type="component" value="Unassembled WGS sequence"/>
</dbReference>
<dbReference type="PROSITE" id="PS50003">
    <property type="entry name" value="PH_DOMAIN"/>
    <property type="match status" value="1"/>
</dbReference>
<dbReference type="AlphaFoldDB" id="A0A2P6V3V8"/>
<evidence type="ECO:0000313" key="8">
    <source>
        <dbReference type="EMBL" id="PSC68755.1"/>
    </source>
</evidence>
<dbReference type="SUPFAM" id="SSF50729">
    <property type="entry name" value="PH domain-like"/>
    <property type="match status" value="1"/>
</dbReference>
<evidence type="ECO:0000313" key="9">
    <source>
        <dbReference type="Proteomes" id="UP000239649"/>
    </source>
</evidence>
<feature type="region of interest" description="Disordered" evidence="6">
    <location>
        <begin position="76"/>
        <end position="96"/>
    </location>
</feature>
<dbReference type="Gene3D" id="3.30.70.3490">
    <property type="match status" value="1"/>
</dbReference>
<comment type="caution">
    <text evidence="8">The sequence shown here is derived from an EMBL/GenBank/DDBJ whole genome shotgun (WGS) entry which is preliminary data.</text>
</comment>
<dbReference type="Pfam" id="PF00169">
    <property type="entry name" value="PH"/>
    <property type="match status" value="1"/>
</dbReference>
<dbReference type="InterPro" id="IPR011993">
    <property type="entry name" value="PH-like_dom_sf"/>
</dbReference>
<feature type="region of interest" description="Disordered" evidence="6">
    <location>
        <begin position="1"/>
        <end position="43"/>
    </location>
</feature>
<evidence type="ECO:0000256" key="4">
    <source>
        <dbReference type="ARBA" id="ARBA00023055"/>
    </source>
</evidence>
<dbReference type="GO" id="GO:0016020">
    <property type="term" value="C:membrane"/>
    <property type="evidence" value="ECO:0007669"/>
    <property type="project" value="TreeGrafter"/>
</dbReference>
<dbReference type="SMART" id="SM00233">
    <property type="entry name" value="PH"/>
    <property type="match status" value="1"/>
</dbReference>
<dbReference type="GO" id="GO:0005829">
    <property type="term" value="C:cytosol"/>
    <property type="evidence" value="ECO:0007669"/>
    <property type="project" value="TreeGrafter"/>
</dbReference>
<dbReference type="SUPFAM" id="SSF144000">
    <property type="entry name" value="Oxysterol-binding protein-like"/>
    <property type="match status" value="1"/>
</dbReference>
<dbReference type="Pfam" id="PF01237">
    <property type="entry name" value="Oxysterol_BP"/>
    <property type="match status" value="1"/>
</dbReference>
<feature type="compositionally biased region" description="Low complexity" evidence="6">
    <location>
        <begin position="193"/>
        <end position="208"/>
    </location>
</feature>
<keyword evidence="9" id="KW-1185">Reference proteome</keyword>
<keyword evidence="5" id="KW-0446">Lipid-binding</keyword>
<comment type="similarity">
    <text evidence="2">Belongs to the OSBP family.</text>
</comment>
<reference evidence="8 9" key="1">
    <citation type="journal article" date="2018" name="Plant J.">
        <title>Genome sequences of Chlorella sorokiniana UTEX 1602 and Micractinium conductrix SAG 241.80: implications to maltose excretion by a green alga.</title>
        <authorList>
            <person name="Arriola M.B."/>
            <person name="Velmurugan N."/>
            <person name="Zhang Y."/>
            <person name="Plunkett M.H."/>
            <person name="Hondzo H."/>
            <person name="Barney B.M."/>
        </authorList>
    </citation>
    <scope>NUCLEOTIDE SEQUENCE [LARGE SCALE GENOMIC DNA]</scope>
    <source>
        <strain evidence="8 9">SAG 241.80</strain>
    </source>
</reference>
<comment type="function">
    <text evidence="1">May be involved in the transport of sterols.</text>
</comment>
<proteinExistence type="inferred from homology"/>
<dbReference type="OrthoDB" id="1914979at2759"/>
<dbReference type="STRING" id="554055.A0A2P6V3V8"/>
<feature type="compositionally biased region" description="Polar residues" evidence="6">
    <location>
        <begin position="424"/>
        <end position="436"/>
    </location>
</feature>
<sequence>MYPGDAAARSASGAATHSGGSTFAGPASSRGTAGPAGSSPLGAGPRLSSGLSFREVGDWFRNLGDDLGSMVGIPRARTHRRSPTPSRCGLESDGRSGSVSSLLGGVPRLPSTSILAKQPQIVVGMLMKYVNLGAGWRHRLFVLQDGVLRYYKVHGPTAVNVHQLLEALRQQGELYSIGVEISLLESRDQRMGAALSGPSSAGLSSPRSPRSRPRLPAPAAEIHLQVASLRESQADYRKFYVHSGTSTLTLRAESKEDRWVWMQALQSSKGSWEGVTPAEASALKRDTSVRIVTQDEVFISFLQEVKDKLAAKGVNADAQTYVEDLLVQEHQRYHEVLVAEENKRKALLDIVYSLENEKRQLETAIVVEGTQAAAFNRSMSSAASDSEEQLQLQDDERQESGVVGGEDGDDGMSSEADEEFYECESQSIGSSHSRGQSVDLTGFVALEKLSGGPGASAAAGAGGGGTGLPMRRSGSRNAMPAPDSAASSPARTPMATSGGATPSALAAAVAAAVAAEPDWLAKERPLPRRRDRLPKPQQAEKSVSLWSLIKDMVGKDLTRVCLPVYFNEPLSALQKTAEDLEYSELLDQAAEMPPGSVDRLLRVAAFAISPYSSTPGRTAKPFNPLLGETFEFVSPEKGFRFLAEKVVHHPTVIAACAEGRRWRYEGDADVKSKFWGRSIELRPEGLLRLAFADGDTYQWNKVTTSINNLILGKIYIDHGGIMKVKCMSTGLMTRIRFKETGLLFDKDPRQVRGFLEQGATRFERPLLHGHWDSELFADMPDGSQLLLWRKNPPPPDPTRYNLTAFSIQLNELTPGLEQKLAPTDCRLRPDQHCLELGLYDQANAEKQRLEHKQRAARKAAERGDPIRPRWFDFADPQQTSFVGEKHGGGGQLHKPGEEPVFKYKGGYWESRETGNWEGCRDIFGPGVPGGEPLALA</sequence>
<dbReference type="InterPro" id="IPR000648">
    <property type="entry name" value="Oxysterol-bd"/>
</dbReference>
<feature type="region of interest" description="Disordered" evidence="6">
    <location>
        <begin position="451"/>
        <end position="500"/>
    </location>
</feature>
<organism evidence="8 9">
    <name type="scientific">Micractinium conductrix</name>
    <dbReference type="NCBI Taxonomy" id="554055"/>
    <lineage>
        <taxon>Eukaryota</taxon>
        <taxon>Viridiplantae</taxon>
        <taxon>Chlorophyta</taxon>
        <taxon>core chlorophytes</taxon>
        <taxon>Trebouxiophyceae</taxon>
        <taxon>Chlorellales</taxon>
        <taxon>Chlorellaceae</taxon>
        <taxon>Chlorella clade</taxon>
        <taxon>Micractinium</taxon>
    </lineage>
</organism>
<dbReference type="FunFam" id="2.40.160.120:FF:000001">
    <property type="entry name" value="Oxysterol-binding protein"/>
    <property type="match status" value="1"/>
</dbReference>
<feature type="region of interest" description="Disordered" evidence="6">
    <location>
        <begin position="377"/>
        <end position="436"/>
    </location>
</feature>
<dbReference type="Gene3D" id="2.30.29.30">
    <property type="entry name" value="Pleckstrin-homology domain (PH domain)/Phosphotyrosine-binding domain (PTB)"/>
    <property type="match status" value="1"/>
</dbReference>
<keyword evidence="3" id="KW-0813">Transport</keyword>
<gene>
    <name evidence="8" type="ORF">C2E20_7642</name>
</gene>
<dbReference type="InterPro" id="IPR001849">
    <property type="entry name" value="PH_domain"/>
</dbReference>
<evidence type="ECO:0000256" key="3">
    <source>
        <dbReference type="ARBA" id="ARBA00022448"/>
    </source>
</evidence>
<dbReference type="GO" id="GO:0032934">
    <property type="term" value="F:sterol binding"/>
    <property type="evidence" value="ECO:0007669"/>
    <property type="project" value="TreeGrafter"/>
</dbReference>
<dbReference type="Gene3D" id="2.40.160.120">
    <property type="match status" value="1"/>
</dbReference>
<evidence type="ECO:0000256" key="5">
    <source>
        <dbReference type="ARBA" id="ARBA00023121"/>
    </source>
</evidence>
<keyword evidence="4" id="KW-0445">Lipid transport</keyword>
<feature type="compositionally biased region" description="Low complexity" evidence="6">
    <location>
        <begin position="478"/>
        <end position="500"/>
    </location>
</feature>
<dbReference type="InterPro" id="IPR037239">
    <property type="entry name" value="OSBP_sf"/>
</dbReference>
<feature type="compositionally biased region" description="Acidic residues" evidence="6">
    <location>
        <begin position="406"/>
        <end position="422"/>
    </location>
</feature>
<feature type="region of interest" description="Disordered" evidence="6">
    <location>
        <begin position="193"/>
        <end position="215"/>
    </location>
</feature>
<dbReference type="PANTHER" id="PTHR10972:SF96">
    <property type="entry name" value="OXYSTEROL-BINDING PROTEIN-RELATED PROTEIN 1A-RELATED"/>
    <property type="match status" value="1"/>
</dbReference>
<protein>
    <submittedName>
        <fullName evidence="8">Oxysterol-binding -related 1D isoform X1</fullName>
    </submittedName>
</protein>
<accession>A0A2P6V3V8</accession>
<evidence type="ECO:0000259" key="7">
    <source>
        <dbReference type="PROSITE" id="PS50003"/>
    </source>
</evidence>
<evidence type="ECO:0000256" key="1">
    <source>
        <dbReference type="ARBA" id="ARBA00003361"/>
    </source>
</evidence>
<name>A0A2P6V3V8_9CHLO</name>